<proteinExistence type="predicted"/>
<sequence>MAADIVFFLAPDDETAARTRLKGPGPALTSVVCHDVTADDAVVEWEMYMDAPSTRLPPQHELNKRDWPRYVAPILNDGVGVFVLSARLTSALANATPALLEGLAARWTARLRLEDGDDMTDDDLPTVLKGIAELAAAADASRGALGLYCWHD</sequence>
<dbReference type="OrthoDB" id="3535648at2"/>
<reference evidence="1 2" key="1">
    <citation type="submission" date="2017-06" db="EMBL/GenBank/DDBJ databases">
        <authorList>
            <person name="Kim H.J."/>
            <person name="Triplett B.A."/>
        </authorList>
    </citation>
    <scope>NUCLEOTIDE SEQUENCE [LARGE SCALE GENOMIC DNA]</scope>
    <source>
        <strain evidence="1 2">CGMCC 4.1858</strain>
    </source>
</reference>
<name>A0A239ITD6_9ACTN</name>
<organism evidence="1 2">
    <name type="scientific">Actinacidiphila glaucinigra</name>
    <dbReference type="NCBI Taxonomy" id="235986"/>
    <lineage>
        <taxon>Bacteria</taxon>
        <taxon>Bacillati</taxon>
        <taxon>Actinomycetota</taxon>
        <taxon>Actinomycetes</taxon>
        <taxon>Kitasatosporales</taxon>
        <taxon>Streptomycetaceae</taxon>
        <taxon>Actinacidiphila</taxon>
    </lineage>
</organism>
<protein>
    <submittedName>
        <fullName evidence="1">Uncharacterized protein</fullName>
    </submittedName>
</protein>
<keyword evidence="2" id="KW-1185">Reference proteome</keyword>
<gene>
    <name evidence="1" type="ORF">SAMN05216252_111117</name>
</gene>
<evidence type="ECO:0000313" key="1">
    <source>
        <dbReference type="EMBL" id="SNS96829.1"/>
    </source>
</evidence>
<evidence type="ECO:0000313" key="2">
    <source>
        <dbReference type="Proteomes" id="UP000198280"/>
    </source>
</evidence>
<dbReference type="AlphaFoldDB" id="A0A239ITD6"/>
<dbReference type="RefSeq" id="WP_089225730.1">
    <property type="nucleotide sequence ID" value="NZ_FZOF01000011.1"/>
</dbReference>
<accession>A0A239ITD6</accession>
<dbReference type="Proteomes" id="UP000198280">
    <property type="component" value="Unassembled WGS sequence"/>
</dbReference>
<dbReference type="EMBL" id="FZOF01000011">
    <property type="protein sequence ID" value="SNS96829.1"/>
    <property type="molecule type" value="Genomic_DNA"/>
</dbReference>